<reference evidence="2 3" key="1">
    <citation type="submission" date="2017-11" db="EMBL/GenBank/DDBJ databases">
        <title>Genomic Encyclopedia of Archaeal and Bacterial Type Strains, Phase II (KMG-II): From Individual Species to Whole Genera.</title>
        <authorList>
            <person name="Goeker M."/>
        </authorList>
    </citation>
    <scope>NUCLEOTIDE SEQUENCE [LARGE SCALE GENOMIC DNA]</scope>
    <source>
        <strain evidence="2 3">DSM 28175</strain>
    </source>
</reference>
<evidence type="ECO:0000313" key="3">
    <source>
        <dbReference type="Proteomes" id="UP000242687"/>
    </source>
</evidence>
<dbReference type="CDD" id="cd00603">
    <property type="entry name" value="IPT_PCSR"/>
    <property type="match status" value="1"/>
</dbReference>
<dbReference type="Gene3D" id="2.120.10.30">
    <property type="entry name" value="TolB, C-terminal domain"/>
    <property type="match status" value="2"/>
</dbReference>
<comment type="caution">
    <text evidence="2">The sequence shown here is derived from an EMBL/GenBank/DDBJ whole genome shotgun (WGS) entry which is preliminary data.</text>
</comment>
<sequence length="426" mass="43405">MQINIKKTINTIVMVTLIITFLPGCKKENADNPDPIPVVDNSPVITGMSNTGALPNSVITITGSNLGSANVGATVTFNGVAATISSLSATEIVVTVPSTATTGKIAVTVGGKTVTSTSNFVVKTGNVTTLSTTYVEHLAVDAAGNIYGDASTAIYKITVGGVTTLFGGTVNTNVNNPIKSAWGIAVDTAGNLYLPDIRAYAIHKVSKTGVITRLAGNGTAGTLDGKDTAARFTYPKGIAIDKAGNLYVTDKYRVRKVTPAGVVSTLAGSGVKGDVNGQGTAAQFGELEGIAVDASGNVYVADLDYKRIRKITSAGVVSTLAGSGTAGFADGAGTSAQFFYPQGMAVDAAGNVFVSDGDFQSSYYAIRMINKNGVVSTFMKGSDAPVKTGPVNTATVNFPDGIAFDAAGNMYITNTGSGIVSKVTIN</sequence>
<dbReference type="Proteomes" id="UP000242687">
    <property type="component" value="Unassembled WGS sequence"/>
</dbReference>
<dbReference type="InterPro" id="IPR013783">
    <property type="entry name" value="Ig-like_fold"/>
</dbReference>
<dbReference type="SMART" id="SM00429">
    <property type="entry name" value="IPT"/>
    <property type="match status" value="1"/>
</dbReference>
<dbReference type="Pfam" id="PF25021">
    <property type="entry name" value="TEN_NHL"/>
    <property type="match status" value="1"/>
</dbReference>
<dbReference type="InterPro" id="IPR011042">
    <property type="entry name" value="6-blade_b-propeller_TolB-like"/>
</dbReference>
<protein>
    <submittedName>
        <fullName evidence="2">IPT/TIG domain-containing protein</fullName>
    </submittedName>
</protein>
<organism evidence="2 3">
    <name type="scientific">Mucilaginibacter auburnensis</name>
    <dbReference type="NCBI Taxonomy" id="1457233"/>
    <lineage>
        <taxon>Bacteria</taxon>
        <taxon>Pseudomonadati</taxon>
        <taxon>Bacteroidota</taxon>
        <taxon>Sphingobacteriia</taxon>
        <taxon>Sphingobacteriales</taxon>
        <taxon>Sphingobacteriaceae</taxon>
        <taxon>Mucilaginibacter</taxon>
    </lineage>
</organism>
<dbReference type="EMBL" id="PGFJ01000002">
    <property type="protein sequence ID" value="PJJ80440.1"/>
    <property type="molecule type" value="Genomic_DNA"/>
</dbReference>
<evidence type="ECO:0000313" key="2">
    <source>
        <dbReference type="EMBL" id="PJJ80440.1"/>
    </source>
</evidence>
<dbReference type="SUPFAM" id="SSF101898">
    <property type="entry name" value="NHL repeat"/>
    <property type="match status" value="1"/>
</dbReference>
<keyword evidence="3" id="KW-1185">Reference proteome</keyword>
<dbReference type="PANTHER" id="PTHR13833">
    <property type="match status" value="1"/>
</dbReference>
<name>A0A2H9VQ82_9SPHI</name>
<dbReference type="SUPFAM" id="SSF81296">
    <property type="entry name" value="E set domains"/>
    <property type="match status" value="1"/>
</dbReference>
<dbReference type="PANTHER" id="PTHR13833:SF71">
    <property type="entry name" value="NHL DOMAIN-CONTAINING PROTEIN"/>
    <property type="match status" value="1"/>
</dbReference>
<dbReference type="OrthoDB" id="641420at2"/>
<evidence type="ECO:0000259" key="1">
    <source>
        <dbReference type="SMART" id="SM00429"/>
    </source>
</evidence>
<dbReference type="Pfam" id="PF01833">
    <property type="entry name" value="TIG"/>
    <property type="match status" value="1"/>
</dbReference>
<dbReference type="InterPro" id="IPR014756">
    <property type="entry name" value="Ig_E-set"/>
</dbReference>
<dbReference type="InterPro" id="IPR056822">
    <property type="entry name" value="TEN_NHL"/>
</dbReference>
<dbReference type="RefSeq" id="WP_100342723.1">
    <property type="nucleotide sequence ID" value="NZ_PGFJ01000002.1"/>
</dbReference>
<gene>
    <name evidence="2" type="ORF">CLV57_3591</name>
</gene>
<proteinExistence type="predicted"/>
<dbReference type="AlphaFoldDB" id="A0A2H9VQ82"/>
<dbReference type="Gene3D" id="2.60.40.10">
    <property type="entry name" value="Immunoglobulins"/>
    <property type="match status" value="1"/>
</dbReference>
<accession>A0A2H9VQ82</accession>
<dbReference type="InterPro" id="IPR002909">
    <property type="entry name" value="IPT_dom"/>
</dbReference>
<feature type="domain" description="IPT/TIG" evidence="1">
    <location>
        <begin position="42"/>
        <end position="123"/>
    </location>
</feature>